<dbReference type="PRINTS" id="PR00445">
    <property type="entry name" value="HUPFHYPC"/>
</dbReference>
<accession>E8R9E8</accession>
<dbReference type="HOGENOM" id="CLU_159381_2_2_2"/>
<evidence type="ECO:0000313" key="2">
    <source>
        <dbReference type="EMBL" id="ADV65124.1"/>
    </source>
</evidence>
<gene>
    <name evidence="2" type="ordered locus">Desmu_0820</name>
</gene>
<dbReference type="OrthoDB" id="43695at2157"/>
<comment type="similarity">
    <text evidence="1">Belongs to the HupF/HypC family.</text>
</comment>
<sequence>MCLGVPGEVLSVDEDKGLRILKVKVGGVVRQVISALEDVKPGDYVIVHAGVAIGRINKEEAEETMRLLMEISSTK</sequence>
<reference evidence="3" key="1">
    <citation type="submission" date="2010-11" db="EMBL/GenBank/DDBJ databases">
        <title>The complete genome of Desulfurococcus mucosus DSM 2162.</title>
        <authorList>
            <consortium name="US DOE Joint Genome Institute (JGI-PGF)"/>
            <person name="Lucas S."/>
            <person name="Copeland A."/>
            <person name="Lapidus A."/>
            <person name="Bruce D."/>
            <person name="Goodwin L."/>
            <person name="Pitluck S."/>
            <person name="Kyrpides N."/>
            <person name="Mavromatis K."/>
            <person name="Pagani I."/>
            <person name="Ivanova N."/>
            <person name="Ovchinnikova G."/>
            <person name="Chertkov O."/>
            <person name="Held B."/>
            <person name="Brettin T."/>
            <person name="Detter J.C."/>
            <person name="Tapia R."/>
            <person name="Han C."/>
            <person name="Land M."/>
            <person name="Hauser L."/>
            <person name="Markowitz V."/>
            <person name="Cheng J.-F."/>
            <person name="Hugenholtz P."/>
            <person name="Woyke T."/>
            <person name="Wu D."/>
            <person name="Wirth R."/>
            <person name="Bilek Y."/>
            <person name="Hader T."/>
            <person name="Klenk H.-P."/>
            <person name="Eisen J.A."/>
        </authorList>
    </citation>
    <scope>NUCLEOTIDE SEQUENCE [LARGE SCALE GENOMIC DNA]</scope>
    <source>
        <strain evidence="3">ATCC 35584 / DSM 2162 / JCM 9187 / O7/1</strain>
    </source>
</reference>
<dbReference type="PANTHER" id="PTHR35177:SF2">
    <property type="entry name" value="HYDROGENASE MATURATION FACTOR HYBG"/>
    <property type="match status" value="1"/>
</dbReference>
<keyword evidence="3" id="KW-1185">Reference proteome</keyword>
<dbReference type="Gene3D" id="2.30.30.140">
    <property type="match status" value="1"/>
</dbReference>
<dbReference type="EMBL" id="CP002363">
    <property type="protein sequence ID" value="ADV65124.1"/>
    <property type="molecule type" value="Genomic_DNA"/>
</dbReference>
<dbReference type="eggNOG" id="arCOG04427">
    <property type="taxonomic scope" value="Archaea"/>
</dbReference>
<evidence type="ECO:0000256" key="1">
    <source>
        <dbReference type="ARBA" id="ARBA00006018"/>
    </source>
</evidence>
<proteinExistence type="inferred from homology"/>
<dbReference type="PANTHER" id="PTHR35177">
    <property type="entry name" value="HYDROGENASE MATURATION FACTOR HYBG"/>
    <property type="match status" value="1"/>
</dbReference>
<dbReference type="GO" id="GO:0005506">
    <property type="term" value="F:iron ion binding"/>
    <property type="evidence" value="ECO:0007669"/>
    <property type="project" value="TreeGrafter"/>
</dbReference>
<dbReference type="STRING" id="765177.Desmu_0820"/>
<dbReference type="Proteomes" id="UP000001068">
    <property type="component" value="Chromosome"/>
</dbReference>
<dbReference type="Pfam" id="PF01455">
    <property type="entry name" value="HupF_HypC"/>
    <property type="match status" value="1"/>
</dbReference>
<dbReference type="NCBIfam" id="TIGR00074">
    <property type="entry name" value="hypC_hupF"/>
    <property type="match status" value="1"/>
</dbReference>
<dbReference type="GO" id="GO:1902670">
    <property type="term" value="F:carbon dioxide binding"/>
    <property type="evidence" value="ECO:0007669"/>
    <property type="project" value="TreeGrafter"/>
</dbReference>
<name>E8R9E8_DESM0</name>
<organism evidence="2 3">
    <name type="scientific">Desulfurococcus mucosus (strain ATCC 35584 / DSM 2162 / JCM 9187 / O7/1)</name>
    <dbReference type="NCBI Taxonomy" id="765177"/>
    <lineage>
        <taxon>Archaea</taxon>
        <taxon>Thermoproteota</taxon>
        <taxon>Thermoprotei</taxon>
        <taxon>Desulfurococcales</taxon>
        <taxon>Desulfurococcaceae</taxon>
        <taxon>Desulfurococcus</taxon>
    </lineage>
</organism>
<dbReference type="GO" id="GO:0051604">
    <property type="term" value="P:protein maturation"/>
    <property type="evidence" value="ECO:0007669"/>
    <property type="project" value="TreeGrafter"/>
</dbReference>
<reference evidence="2 3" key="2">
    <citation type="journal article" date="2011" name="Stand. Genomic Sci.">
        <title>Complete genome sequence of Desulfurococcus mucosus type strain (O7/1).</title>
        <authorList>
            <person name="Wirth R."/>
            <person name="Chertkov O."/>
            <person name="Held B."/>
            <person name="Lapidus A."/>
            <person name="Nolan M."/>
            <person name="Lucas S."/>
            <person name="Hammon N."/>
            <person name="Deshpande S."/>
            <person name="Cheng J.F."/>
            <person name="Tapia R."/>
            <person name="Han C."/>
            <person name="Goodwin L."/>
            <person name="Pitluck S."/>
            <person name="Liolios K."/>
            <person name="Ioanna P."/>
            <person name="Ivanova N."/>
            <person name="Mavromatis K."/>
            <person name="Mikhailova N."/>
            <person name="Pati A."/>
            <person name="Chen A."/>
            <person name="Palaniappan K."/>
            <person name="Land M."/>
            <person name="Hauser L."/>
            <person name="Chang Y.J."/>
            <person name="Jeffries C.D."/>
            <person name="Bilek Y."/>
            <person name="Hader T."/>
            <person name="Rohde M."/>
            <person name="Spring S."/>
            <person name="Sikorski J."/>
            <person name="Goker M."/>
            <person name="Woyke T."/>
            <person name="Bristow J."/>
            <person name="Eisen J.A."/>
            <person name="Markowitz V."/>
            <person name="Hugenholtz P."/>
            <person name="Kyrpides N.C."/>
            <person name="Klenk H.P."/>
        </authorList>
    </citation>
    <scope>NUCLEOTIDE SEQUENCE [LARGE SCALE GENOMIC DNA]</scope>
    <source>
        <strain evidence="3">ATCC 35584 / DSM 2162 / JCM 9187 / O7/1</strain>
    </source>
</reference>
<dbReference type="SUPFAM" id="SSF159127">
    <property type="entry name" value="HupF/HypC-like"/>
    <property type="match status" value="1"/>
</dbReference>
<dbReference type="GeneID" id="10153516"/>
<dbReference type="RefSeq" id="WP_013562346.1">
    <property type="nucleotide sequence ID" value="NC_014961.1"/>
</dbReference>
<evidence type="ECO:0000313" key="3">
    <source>
        <dbReference type="Proteomes" id="UP000001068"/>
    </source>
</evidence>
<dbReference type="KEGG" id="dmu:Desmu_0820"/>
<dbReference type="AlphaFoldDB" id="E8R9E8"/>
<dbReference type="InterPro" id="IPR001109">
    <property type="entry name" value="Hydrogenase_HupF/HypC"/>
</dbReference>
<protein>
    <submittedName>
        <fullName evidence="2">Hydrogenase assembly chaperone hypC/hupF</fullName>
    </submittedName>
</protein>